<protein>
    <recommendedName>
        <fullName evidence="9">Major facilitator superfamily (MFS) profile domain-containing protein</fullName>
    </recommendedName>
</protein>
<feature type="transmembrane region" description="Helical" evidence="5">
    <location>
        <begin position="200"/>
        <end position="218"/>
    </location>
</feature>
<dbReference type="PANTHER" id="PTHR10924:SF6">
    <property type="entry name" value="SOLUTE CARRIER FAMILY 49 MEMBER A3"/>
    <property type="match status" value="1"/>
</dbReference>
<dbReference type="InterPro" id="IPR011701">
    <property type="entry name" value="MFS"/>
</dbReference>
<feature type="transmembrane region" description="Helical" evidence="5">
    <location>
        <begin position="364"/>
        <end position="381"/>
    </location>
</feature>
<accession>A0ABY2GXX7</accession>
<name>A0ABY2GXX7_9HYPO</name>
<organism evidence="7 8">
    <name type="scientific">Trichoderma ghanense</name>
    <dbReference type="NCBI Taxonomy" id="65468"/>
    <lineage>
        <taxon>Eukaryota</taxon>
        <taxon>Fungi</taxon>
        <taxon>Dikarya</taxon>
        <taxon>Ascomycota</taxon>
        <taxon>Pezizomycotina</taxon>
        <taxon>Sordariomycetes</taxon>
        <taxon>Hypocreomycetidae</taxon>
        <taxon>Hypocreales</taxon>
        <taxon>Hypocreaceae</taxon>
        <taxon>Trichoderma</taxon>
    </lineage>
</organism>
<feature type="transmembrane region" description="Helical" evidence="5">
    <location>
        <begin position="477"/>
        <end position="497"/>
    </location>
</feature>
<feature type="non-terminal residue" evidence="7">
    <location>
        <position position="1"/>
    </location>
</feature>
<feature type="transmembrane region" description="Helical" evidence="5">
    <location>
        <begin position="450"/>
        <end position="470"/>
    </location>
</feature>
<feature type="chain" id="PRO_5045581900" description="Major facilitator superfamily (MFS) profile domain-containing protein" evidence="6">
    <location>
        <begin position="36"/>
        <end position="618"/>
    </location>
</feature>
<keyword evidence="2 5" id="KW-0812">Transmembrane</keyword>
<evidence type="ECO:0000313" key="7">
    <source>
        <dbReference type="EMBL" id="TFB00544.1"/>
    </source>
</evidence>
<feature type="signal peptide" evidence="6">
    <location>
        <begin position="1"/>
        <end position="35"/>
    </location>
</feature>
<keyword evidence="4 5" id="KW-0472">Membrane</keyword>
<evidence type="ECO:0000256" key="3">
    <source>
        <dbReference type="ARBA" id="ARBA00022989"/>
    </source>
</evidence>
<comment type="subcellular location">
    <subcellularLocation>
        <location evidence="1">Membrane</location>
        <topology evidence="1">Multi-pass membrane protein</topology>
    </subcellularLocation>
</comment>
<dbReference type="PANTHER" id="PTHR10924">
    <property type="entry name" value="MAJOR FACILITATOR SUPERFAMILY PROTEIN-RELATED"/>
    <property type="match status" value="1"/>
</dbReference>
<dbReference type="RefSeq" id="XP_073556745.1">
    <property type="nucleotide sequence ID" value="XM_073705082.1"/>
</dbReference>
<gene>
    <name evidence="7" type="ORF">CCMA1212_007924</name>
</gene>
<dbReference type="GeneID" id="300579532"/>
<feature type="transmembrane region" description="Helical" evidence="5">
    <location>
        <begin position="539"/>
        <end position="558"/>
    </location>
</feature>
<dbReference type="Gene3D" id="1.20.1250.20">
    <property type="entry name" value="MFS general substrate transporter like domains"/>
    <property type="match status" value="1"/>
</dbReference>
<dbReference type="InterPro" id="IPR049680">
    <property type="entry name" value="FLVCR1-2_SLC49-like"/>
</dbReference>
<feature type="transmembrane region" description="Helical" evidence="5">
    <location>
        <begin position="503"/>
        <end position="527"/>
    </location>
</feature>
<evidence type="ECO:0000256" key="2">
    <source>
        <dbReference type="ARBA" id="ARBA00022692"/>
    </source>
</evidence>
<keyword evidence="8" id="KW-1185">Reference proteome</keyword>
<comment type="caution">
    <text evidence="7">The sequence shown here is derived from an EMBL/GenBank/DDBJ whole genome shotgun (WGS) entry which is preliminary data.</text>
</comment>
<feature type="transmembrane region" description="Helical" evidence="5">
    <location>
        <begin position="266"/>
        <end position="285"/>
    </location>
</feature>
<dbReference type="SUPFAM" id="SSF103473">
    <property type="entry name" value="MFS general substrate transporter"/>
    <property type="match status" value="1"/>
</dbReference>
<sequence length="618" mass="66769">HTPYRFNWPLPSDRSACLHVCAALLLLLGQRHCHGNSAGNSLSVPLLARFEPPTRPSPTAVVRAENNDLEVGSTVTCPTLAPARQIAISPRAVVLLVCFPKREEEKNSAALTSTMASNTNDSSQGIRTTMDQTVETPRSGVFHKFSSSAGSTEALRFWRSKKDSSQEFSLQERDAISGDERNGDLENGSSTVYRTYKRRWFGLIQLTLMNIMVSWGWLTYAPVVDDSAAYYNVSSSAINWISTAFFLSFVAIFPLSIWVVNRGFKLGFMCAALLLVVGNWIRYAGSTKSSGGIYACAMVGEILIGFAQPFVLATPAKYSDLWFTDRGRVAATALASLANPLGAALGQLINPLWVNSPDDVPKMVLYVAIISTACSITAFFVPSQPPTPVGPSSETPKMPLLPSIRTAIRSLELWLVFGTFSVYVGLFNAVSSLLNQILLPYGFTDDQAGIGGAILIVVGLVTAAITSPILDRTKHFLLAIKVIIPIVAACFVIFIWMPETRNLAGPYVILAIIGAGCFALVPIAVEFLADLSHPISPEVTSTAAWAGGQFFGAIFVIVSDPLIAGSDGDPPKNMKNFLIFQAVLAVAAAPLVIVLGWFGRKDKVVLRRLQPRQEESSS</sequence>
<proteinExistence type="predicted"/>
<keyword evidence="6" id="KW-0732">Signal</keyword>
<evidence type="ECO:0000256" key="6">
    <source>
        <dbReference type="SAM" id="SignalP"/>
    </source>
</evidence>
<evidence type="ECO:0000256" key="1">
    <source>
        <dbReference type="ARBA" id="ARBA00004141"/>
    </source>
</evidence>
<evidence type="ECO:0000256" key="5">
    <source>
        <dbReference type="SAM" id="Phobius"/>
    </source>
</evidence>
<feature type="transmembrane region" description="Helical" evidence="5">
    <location>
        <begin position="291"/>
        <end position="316"/>
    </location>
</feature>
<feature type="transmembrane region" description="Helical" evidence="5">
    <location>
        <begin position="411"/>
        <end position="430"/>
    </location>
</feature>
<keyword evidence="3 5" id="KW-1133">Transmembrane helix</keyword>
<dbReference type="InterPro" id="IPR036259">
    <property type="entry name" value="MFS_trans_sf"/>
</dbReference>
<dbReference type="Proteomes" id="UP001642720">
    <property type="component" value="Unassembled WGS sequence"/>
</dbReference>
<evidence type="ECO:0000256" key="4">
    <source>
        <dbReference type="ARBA" id="ARBA00023136"/>
    </source>
</evidence>
<evidence type="ECO:0008006" key="9">
    <source>
        <dbReference type="Google" id="ProtNLM"/>
    </source>
</evidence>
<dbReference type="Pfam" id="PF07690">
    <property type="entry name" value="MFS_1"/>
    <property type="match status" value="1"/>
</dbReference>
<feature type="transmembrane region" description="Helical" evidence="5">
    <location>
        <begin position="238"/>
        <end position="259"/>
    </location>
</feature>
<evidence type="ECO:0000313" key="8">
    <source>
        <dbReference type="Proteomes" id="UP001642720"/>
    </source>
</evidence>
<feature type="transmembrane region" description="Helical" evidence="5">
    <location>
        <begin position="328"/>
        <end position="349"/>
    </location>
</feature>
<dbReference type="EMBL" id="PPTA01000011">
    <property type="protein sequence ID" value="TFB00544.1"/>
    <property type="molecule type" value="Genomic_DNA"/>
</dbReference>
<feature type="transmembrane region" description="Helical" evidence="5">
    <location>
        <begin position="578"/>
        <end position="598"/>
    </location>
</feature>
<reference evidence="7 8" key="1">
    <citation type="submission" date="2018-01" db="EMBL/GenBank/DDBJ databases">
        <title>Genome characterization of the sugarcane-associated fungus Trichoderma ghanense CCMA-1212 and their application in lignocelulose bioconversion.</title>
        <authorList>
            <person name="Steindorff A.S."/>
            <person name="Mendes T.D."/>
            <person name="Vilela E.S.D."/>
            <person name="Rodrigues D.S."/>
            <person name="Formighieri E.F."/>
            <person name="Melo I.S."/>
            <person name="Favaro L.C.L."/>
        </authorList>
    </citation>
    <scope>NUCLEOTIDE SEQUENCE [LARGE SCALE GENOMIC DNA]</scope>
    <source>
        <strain evidence="7 8">CCMA-1212</strain>
    </source>
</reference>